<dbReference type="Proteomes" id="UP000053462">
    <property type="component" value="Unassembled WGS sequence"/>
</dbReference>
<dbReference type="RefSeq" id="WP_058937995.1">
    <property type="nucleotide sequence ID" value="NZ_LLYW01000004.1"/>
</dbReference>
<reference evidence="1 2" key="1">
    <citation type="submission" date="2015-10" db="EMBL/GenBank/DDBJ databases">
        <title>Draft genome sequence of Thermococcus celericrescens strain DSM 17994.</title>
        <authorList>
            <person name="Hong S.-J."/>
            <person name="Park C.-E."/>
            <person name="Shin J.-H."/>
        </authorList>
    </citation>
    <scope>NUCLEOTIDE SEQUENCE [LARGE SCALE GENOMIC DNA]</scope>
    <source>
        <strain evidence="1 2">DSM 17994</strain>
    </source>
</reference>
<proteinExistence type="predicted"/>
<evidence type="ECO:0000313" key="2">
    <source>
        <dbReference type="Proteomes" id="UP000053462"/>
    </source>
</evidence>
<organism evidence="1 2">
    <name type="scientific">Thermococcus celericrescens</name>
    <dbReference type="NCBI Taxonomy" id="227598"/>
    <lineage>
        <taxon>Archaea</taxon>
        <taxon>Methanobacteriati</taxon>
        <taxon>Methanobacteriota</taxon>
        <taxon>Thermococci</taxon>
        <taxon>Thermococcales</taxon>
        <taxon>Thermococcaceae</taxon>
        <taxon>Thermococcus</taxon>
    </lineage>
</organism>
<dbReference type="AlphaFoldDB" id="A0A100XZB5"/>
<sequence length="153" mass="17194">MRFGMPRWMHMMRRFGGFMRWRMWGMEMPEEAMDMGPGMDMMPGAYGGPMGGCRMGMFQGMGGMGPMSGMGANFEEIKSRAKEALQNASKGTPWQNFWGPARIPIIINGQIAGQLWEDVDLNEVEIGTYVQGMWGTRVQLLKDGRVVGFLRLA</sequence>
<keyword evidence="2" id="KW-1185">Reference proteome</keyword>
<accession>A0A100XZB5</accession>
<name>A0A100XZB5_9EURY</name>
<comment type="caution">
    <text evidence="1">The sequence shown here is derived from an EMBL/GenBank/DDBJ whole genome shotgun (WGS) entry which is preliminary data.</text>
</comment>
<evidence type="ECO:0000313" key="1">
    <source>
        <dbReference type="EMBL" id="KUH34560.1"/>
    </source>
</evidence>
<dbReference type="EMBL" id="LLYW01000004">
    <property type="protein sequence ID" value="KUH34560.1"/>
    <property type="molecule type" value="Genomic_DNA"/>
</dbReference>
<protein>
    <submittedName>
        <fullName evidence="1">Uncharacterized protein</fullName>
    </submittedName>
</protein>
<gene>
    <name evidence="1" type="ORF">APY94_01735</name>
</gene>
<dbReference type="OrthoDB" id="65773at2157"/>